<evidence type="ECO:0008006" key="3">
    <source>
        <dbReference type="Google" id="ProtNLM"/>
    </source>
</evidence>
<evidence type="ECO:0000313" key="2">
    <source>
        <dbReference type="Proteomes" id="UP000237749"/>
    </source>
</evidence>
<name>A0A2S6HCJ4_9FIRM</name>
<organism evidence="1 2">
    <name type="scientific">Lacrimispora xylanisolvens</name>
    <dbReference type="NCBI Taxonomy" id="384636"/>
    <lineage>
        <taxon>Bacteria</taxon>
        <taxon>Bacillati</taxon>
        <taxon>Bacillota</taxon>
        <taxon>Clostridia</taxon>
        <taxon>Lachnospirales</taxon>
        <taxon>Lachnospiraceae</taxon>
        <taxon>Lacrimispora</taxon>
    </lineage>
</organism>
<dbReference type="RefSeq" id="WP_146088596.1">
    <property type="nucleotide sequence ID" value="NZ_PTJA01000021.1"/>
</dbReference>
<gene>
    <name evidence="1" type="ORF">BXY41_12152</name>
</gene>
<dbReference type="OrthoDB" id="1016222at2"/>
<reference evidence="1 2" key="1">
    <citation type="submission" date="2018-02" db="EMBL/GenBank/DDBJ databases">
        <title>Genomic Encyclopedia of Archaeal and Bacterial Type Strains, Phase II (KMG-II): from individual species to whole genera.</title>
        <authorList>
            <person name="Goeker M."/>
        </authorList>
    </citation>
    <scope>NUCLEOTIDE SEQUENCE [LARGE SCALE GENOMIC DNA]</scope>
    <source>
        <strain evidence="1 2">DSM 3808</strain>
    </source>
</reference>
<sequence length="222" mass="25185">MSSQLLDISKSMKEIGLAALASANRHAAFHDGSSPLMNELAIIQAAHAAEIIFKSRIAEEHPLLIFDQLPEYKKGICNPLSIERLLDKGRTIDWNKIPTILWATTGITMPDIDRFVSFGKLRNGLQHFGIMDKSKNALIETLEFVFKVVDPFINNCWNLYAVDNNENTSSLFISSLLLNNIDFLISPSVIQYCEEWEKDLNGEGNFNQKELKRYILARQLNN</sequence>
<dbReference type="Proteomes" id="UP000237749">
    <property type="component" value="Unassembled WGS sequence"/>
</dbReference>
<comment type="caution">
    <text evidence="1">The sequence shown here is derived from an EMBL/GenBank/DDBJ whole genome shotgun (WGS) entry which is preliminary data.</text>
</comment>
<protein>
    <recommendedName>
        <fullName evidence="3">AbiV family abortive infection protein</fullName>
    </recommendedName>
</protein>
<dbReference type="AlphaFoldDB" id="A0A2S6HCJ4"/>
<evidence type="ECO:0000313" key="1">
    <source>
        <dbReference type="EMBL" id="PPK75146.1"/>
    </source>
</evidence>
<dbReference type="EMBL" id="PTJA01000021">
    <property type="protein sequence ID" value="PPK75146.1"/>
    <property type="molecule type" value="Genomic_DNA"/>
</dbReference>
<keyword evidence="2" id="KW-1185">Reference proteome</keyword>
<proteinExistence type="predicted"/>
<accession>A0A2S6HCJ4</accession>